<dbReference type="PANTHER" id="PTHR11266:SF80">
    <property type="entry name" value="PEROXISOMAL MEMBRANE PROTEIN 2"/>
    <property type="match status" value="1"/>
</dbReference>
<evidence type="ECO:0000256" key="4">
    <source>
        <dbReference type="ARBA" id="ARBA00022989"/>
    </source>
</evidence>
<dbReference type="VEuPathDB" id="FungiDB:I7I50_10103"/>
<keyword evidence="4" id="KW-1133">Transmembrane helix</keyword>
<dbReference type="STRING" id="447093.C0NHL6"/>
<dbReference type="InterPro" id="IPR007248">
    <property type="entry name" value="Mpv17_PMP22"/>
</dbReference>
<evidence type="ECO:0000256" key="5">
    <source>
        <dbReference type="ARBA" id="ARBA00023136"/>
    </source>
</evidence>
<dbReference type="InParanoid" id="C0NHL6"/>
<dbReference type="GeneID" id="69035854"/>
<evidence type="ECO:0000256" key="3">
    <source>
        <dbReference type="ARBA" id="ARBA00022692"/>
    </source>
</evidence>
<sequence length="255" mass="28149">MPSLAIFKTTLQSALLNGSSNVIAQGITSYRHGGTSLVSRMKTTQGSESRMLTRVACAAFFNAVVEFCHQMKQTRFTLDYIESIRFMICTLITTPFMVLWQNHLEIAYPASPDHNAVMPPASMAGKGENASNMASHEIARCGAKTKQLEREESQNSNSKKNTRNAVLKIVIDQTVGAAWSSALFIVTISALNGQDVKTIQQSLYKDFVPIIMAGLKLWPMVSVLNFTMISPEKRVLTGSLFGMIWGIYLSLRSEV</sequence>
<dbReference type="RefSeq" id="XP_045289782.1">
    <property type="nucleotide sequence ID" value="XM_045429887.1"/>
</dbReference>
<keyword evidence="8" id="KW-1185">Reference proteome</keyword>
<keyword evidence="3" id="KW-0812">Transmembrane</keyword>
<dbReference type="EMBL" id="GG663365">
    <property type="protein sequence ID" value="EEH09301.1"/>
    <property type="molecule type" value="Genomic_DNA"/>
</dbReference>
<dbReference type="Proteomes" id="UP000001631">
    <property type="component" value="Unassembled WGS sequence"/>
</dbReference>
<evidence type="ECO:0000256" key="2">
    <source>
        <dbReference type="ARBA" id="ARBA00006824"/>
    </source>
</evidence>
<gene>
    <name evidence="7" type="ORF">HCBG_02838</name>
</gene>
<evidence type="ECO:0000256" key="6">
    <source>
        <dbReference type="RuleBase" id="RU363053"/>
    </source>
</evidence>
<evidence type="ECO:0000313" key="7">
    <source>
        <dbReference type="EMBL" id="EEH09301.1"/>
    </source>
</evidence>
<comment type="similarity">
    <text evidence="2 6">Belongs to the peroxisomal membrane protein PXMP2/4 family.</text>
</comment>
<dbReference type="GO" id="GO:0005778">
    <property type="term" value="C:peroxisomal membrane"/>
    <property type="evidence" value="ECO:0007669"/>
    <property type="project" value="TreeGrafter"/>
</dbReference>
<reference evidence="7" key="1">
    <citation type="submission" date="2009-02" db="EMBL/GenBank/DDBJ databases">
        <title>The Genome Sequence of Ajellomyces capsulatus strain G186AR.</title>
        <authorList>
            <consortium name="The Broad Institute Genome Sequencing Platform"/>
            <person name="Champion M."/>
            <person name="Cuomo C."/>
            <person name="Ma L.-J."/>
            <person name="Henn M.R."/>
            <person name="Sil A."/>
            <person name="Goldman B."/>
            <person name="Young S.K."/>
            <person name="Kodira C.D."/>
            <person name="Zeng Q."/>
            <person name="Koehrsen M."/>
            <person name="Alvarado L."/>
            <person name="Berlin A."/>
            <person name="Borenstein D."/>
            <person name="Chen Z."/>
            <person name="Engels R."/>
            <person name="Freedman E."/>
            <person name="Gellesch M."/>
            <person name="Goldberg J."/>
            <person name="Griggs A."/>
            <person name="Gujja S."/>
            <person name="Heiman D."/>
            <person name="Hepburn T."/>
            <person name="Howarth C."/>
            <person name="Jen D."/>
            <person name="Larson L."/>
            <person name="Lewis B."/>
            <person name="Mehta T."/>
            <person name="Park D."/>
            <person name="Pearson M."/>
            <person name="Roberts A."/>
            <person name="Saif S."/>
            <person name="Shea T."/>
            <person name="Shenoy N."/>
            <person name="Sisk P."/>
            <person name="Stolte C."/>
            <person name="Sykes S."/>
            <person name="Walk T."/>
            <person name="White J."/>
            <person name="Yandava C."/>
            <person name="Klein B."/>
            <person name="McEwen J.G."/>
            <person name="Puccia R."/>
            <person name="Goldman G.H."/>
            <person name="Felipe M.S."/>
            <person name="Nino-Vega G."/>
            <person name="San-Blas G."/>
            <person name="Taylor J."/>
            <person name="Mendoza L."/>
            <person name="Galagan J."/>
            <person name="Nusbaum C."/>
            <person name="Birren B."/>
        </authorList>
    </citation>
    <scope>NUCLEOTIDE SEQUENCE</scope>
    <source>
        <strain evidence="7">G186AR</strain>
    </source>
</reference>
<organism evidence="7 8">
    <name type="scientific">Ajellomyces capsulatus (strain G186AR / H82 / ATCC MYA-2454 / RMSCC 2432)</name>
    <name type="common">Darling's disease fungus</name>
    <name type="synonym">Histoplasma capsulatum</name>
    <dbReference type="NCBI Taxonomy" id="447093"/>
    <lineage>
        <taxon>Eukaryota</taxon>
        <taxon>Fungi</taxon>
        <taxon>Dikarya</taxon>
        <taxon>Ascomycota</taxon>
        <taxon>Pezizomycotina</taxon>
        <taxon>Eurotiomycetes</taxon>
        <taxon>Eurotiomycetidae</taxon>
        <taxon>Onygenales</taxon>
        <taxon>Ajellomycetaceae</taxon>
        <taxon>Histoplasma</taxon>
    </lineage>
</organism>
<evidence type="ECO:0000256" key="1">
    <source>
        <dbReference type="ARBA" id="ARBA00004141"/>
    </source>
</evidence>
<comment type="subcellular location">
    <subcellularLocation>
        <location evidence="1">Membrane</location>
        <topology evidence="1">Multi-pass membrane protein</topology>
    </subcellularLocation>
</comment>
<dbReference type="Pfam" id="PF04117">
    <property type="entry name" value="Mpv17_PMP22"/>
    <property type="match status" value="1"/>
</dbReference>
<name>C0NHL6_AJECG</name>
<keyword evidence="5" id="KW-0472">Membrane</keyword>
<dbReference type="AlphaFoldDB" id="C0NHL6"/>
<dbReference type="PANTHER" id="PTHR11266">
    <property type="entry name" value="PEROXISOMAL MEMBRANE PROTEIN 2, PXMP2 MPV17"/>
    <property type="match status" value="1"/>
</dbReference>
<accession>C0NHL6</accession>
<evidence type="ECO:0000313" key="8">
    <source>
        <dbReference type="Proteomes" id="UP000001631"/>
    </source>
</evidence>
<evidence type="ECO:0008006" key="9">
    <source>
        <dbReference type="Google" id="ProtNLM"/>
    </source>
</evidence>
<protein>
    <recommendedName>
        <fullName evidence="9">Integral membrane protein</fullName>
    </recommendedName>
</protein>
<proteinExistence type="inferred from homology"/>
<dbReference type="HOGENOM" id="CLU_049109_3_1_1"/>